<dbReference type="GO" id="GO:0007155">
    <property type="term" value="P:cell adhesion"/>
    <property type="evidence" value="ECO:0007669"/>
    <property type="project" value="InterPro"/>
</dbReference>
<dbReference type="InterPro" id="IPR006129">
    <property type="entry name" value="AdhesinB"/>
</dbReference>
<name>A0A929RZ17_9BACT</name>
<reference evidence="5" key="1">
    <citation type="submission" date="2020-04" db="EMBL/GenBank/DDBJ databases">
        <title>Deep metagenomics examines the oral microbiome during advanced dental caries in children, revealing novel taxa and co-occurrences with host molecules.</title>
        <authorList>
            <person name="Baker J.L."/>
            <person name="Morton J.T."/>
            <person name="Dinis M."/>
            <person name="Alvarez R."/>
            <person name="Tran N.C."/>
            <person name="Knight R."/>
            <person name="Edlund A."/>
        </authorList>
    </citation>
    <scope>NUCLEOTIDE SEQUENCE</scope>
    <source>
        <strain evidence="5">JCVI_34_bin.1</strain>
    </source>
</reference>
<gene>
    <name evidence="5" type="ORF">HXK21_04550</name>
</gene>
<dbReference type="PANTHER" id="PTHR42953">
    <property type="entry name" value="HIGH-AFFINITY ZINC UPTAKE SYSTEM PROTEIN ZNUA-RELATED"/>
    <property type="match status" value="1"/>
</dbReference>
<dbReference type="Gene3D" id="3.40.50.1980">
    <property type="entry name" value="Nitrogenase molybdenum iron protein domain"/>
    <property type="match status" value="2"/>
</dbReference>
<evidence type="ECO:0000313" key="6">
    <source>
        <dbReference type="Proteomes" id="UP000704068"/>
    </source>
</evidence>
<evidence type="ECO:0000256" key="3">
    <source>
        <dbReference type="ARBA" id="ARBA00022729"/>
    </source>
</evidence>
<evidence type="ECO:0000256" key="2">
    <source>
        <dbReference type="ARBA" id="ARBA00022448"/>
    </source>
</evidence>
<dbReference type="InterPro" id="IPR006127">
    <property type="entry name" value="ZnuA-like"/>
</dbReference>
<protein>
    <submittedName>
        <fullName evidence="5">Zinc ABC transporter substrate-binding protein</fullName>
    </submittedName>
</protein>
<dbReference type="Pfam" id="PF01297">
    <property type="entry name" value="ZnuA"/>
    <property type="match status" value="1"/>
</dbReference>
<dbReference type="InterPro" id="IPR050492">
    <property type="entry name" value="Bact_metal-bind_prot9"/>
</dbReference>
<comment type="similarity">
    <text evidence="1">Belongs to the bacterial solute-binding protein 9 family.</text>
</comment>
<dbReference type="EMBL" id="JABZGR010000009">
    <property type="protein sequence ID" value="MBF0970294.1"/>
    <property type="molecule type" value="Genomic_DNA"/>
</dbReference>
<keyword evidence="2" id="KW-0813">Transport</keyword>
<keyword evidence="4" id="KW-0175">Coiled coil</keyword>
<feature type="coiled-coil region" evidence="4">
    <location>
        <begin position="155"/>
        <end position="182"/>
    </location>
</feature>
<sequence length="282" mass="32035">MRIRFLFLLLLIPLFWTCKNDKTGYKPLISVSIEPLRNIVEHLAGDYYKVVTLTPVGASPETYEPTPKQLMDVSNSRLYFAIGTLGFERQQLERMKETAPTLKVYTVSDGISLLAAKHEGHSDSTDPHIWMSPKNVVQMARNVCNALCKNDPKHTEVYKKKLAELERHADEVDRRIRLMVSKVRYRNFLIYHPALAYFASEYGFHQLTIEQDGKEPSGDHLATIITEAKAAEVHIIFLPREFKGRSVKPISKATGARVVIINPLAYRWDNEAIAIAKSLAAQ</sequence>
<dbReference type="PRINTS" id="PR00691">
    <property type="entry name" value="ADHESINB"/>
</dbReference>
<evidence type="ECO:0000256" key="1">
    <source>
        <dbReference type="ARBA" id="ARBA00011028"/>
    </source>
</evidence>
<dbReference type="PANTHER" id="PTHR42953:SF3">
    <property type="entry name" value="HIGH-AFFINITY ZINC UPTAKE SYSTEM PROTEIN ZNUA"/>
    <property type="match status" value="1"/>
</dbReference>
<evidence type="ECO:0000256" key="4">
    <source>
        <dbReference type="SAM" id="Coils"/>
    </source>
</evidence>
<dbReference type="SUPFAM" id="SSF53807">
    <property type="entry name" value="Helical backbone' metal receptor"/>
    <property type="match status" value="1"/>
</dbReference>
<comment type="caution">
    <text evidence="5">The sequence shown here is derived from an EMBL/GenBank/DDBJ whole genome shotgun (WGS) entry which is preliminary data.</text>
</comment>
<dbReference type="Proteomes" id="UP000704068">
    <property type="component" value="Unassembled WGS sequence"/>
</dbReference>
<evidence type="ECO:0000313" key="5">
    <source>
        <dbReference type="EMBL" id="MBF0970294.1"/>
    </source>
</evidence>
<accession>A0A929RZ17</accession>
<proteinExistence type="inferred from homology"/>
<dbReference type="RefSeq" id="WP_303763621.1">
    <property type="nucleotide sequence ID" value="NZ_JABZGR010000009.1"/>
</dbReference>
<dbReference type="AlphaFoldDB" id="A0A929RZ17"/>
<keyword evidence="3" id="KW-0732">Signal</keyword>
<dbReference type="GO" id="GO:0030001">
    <property type="term" value="P:metal ion transport"/>
    <property type="evidence" value="ECO:0007669"/>
    <property type="project" value="InterPro"/>
</dbReference>
<dbReference type="GO" id="GO:0046872">
    <property type="term" value="F:metal ion binding"/>
    <property type="evidence" value="ECO:0007669"/>
    <property type="project" value="InterPro"/>
</dbReference>
<organism evidence="5 6">
    <name type="scientific">Alloprevotella tannerae</name>
    <dbReference type="NCBI Taxonomy" id="76122"/>
    <lineage>
        <taxon>Bacteria</taxon>
        <taxon>Pseudomonadati</taxon>
        <taxon>Bacteroidota</taxon>
        <taxon>Bacteroidia</taxon>
        <taxon>Bacteroidales</taxon>
        <taxon>Prevotellaceae</taxon>
        <taxon>Alloprevotella</taxon>
    </lineage>
</organism>